<sequence length="47" mass="5225">MLHFDCDYMEGAHPEVMRRLAETNLEQSAGYVATPIRNTPGTHPPGL</sequence>
<dbReference type="EMBL" id="AJWY01002784">
    <property type="protein sequence ID" value="EKC77347.1"/>
    <property type="molecule type" value="Genomic_DNA"/>
</dbReference>
<protein>
    <submittedName>
        <fullName evidence="1">Uncharacterized protein</fullName>
    </submittedName>
</protein>
<accession>K1TW55</accession>
<comment type="caution">
    <text evidence="1">The sequence shown here is derived from an EMBL/GenBank/DDBJ whole genome shotgun (WGS) entry which is preliminary data.</text>
</comment>
<dbReference type="AlphaFoldDB" id="K1TW55"/>
<organism evidence="1">
    <name type="scientific">human gut metagenome</name>
    <dbReference type="NCBI Taxonomy" id="408170"/>
    <lineage>
        <taxon>unclassified sequences</taxon>
        <taxon>metagenomes</taxon>
        <taxon>organismal metagenomes</taxon>
    </lineage>
</organism>
<name>K1TW55_9ZZZZ</name>
<reference evidence="1" key="1">
    <citation type="journal article" date="2013" name="Environ. Microbiol.">
        <title>Microbiota from the distal guts of lean and obese adolescents exhibit partial functional redundancy besides clear differences in community structure.</title>
        <authorList>
            <person name="Ferrer M."/>
            <person name="Ruiz A."/>
            <person name="Lanza F."/>
            <person name="Haange S.B."/>
            <person name="Oberbach A."/>
            <person name="Till H."/>
            <person name="Bargiela R."/>
            <person name="Campoy C."/>
            <person name="Segura M.T."/>
            <person name="Richter M."/>
            <person name="von Bergen M."/>
            <person name="Seifert J."/>
            <person name="Suarez A."/>
        </authorList>
    </citation>
    <scope>NUCLEOTIDE SEQUENCE</scope>
</reference>
<gene>
    <name evidence="1" type="ORF">LEA_04218</name>
</gene>
<proteinExistence type="predicted"/>
<feature type="non-terminal residue" evidence="1">
    <location>
        <position position="47"/>
    </location>
</feature>
<evidence type="ECO:0000313" key="1">
    <source>
        <dbReference type="EMBL" id="EKC77347.1"/>
    </source>
</evidence>